<evidence type="ECO:0000313" key="1">
    <source>
        <dbReference type="EMBL" id="RDV06427.1"/>
    </source>
</evidence>
<dbReference type="AlphaFoldDB" id="A0A371BG00"/>
<sequence length="387" mass="40670">MSDFLTRNRLQLAKVETTSGTDAAPVPADDAVLVEEPRANPNMELEQTDEVTGSLDNAQSIVGGGYAEHTARFFAKGSGTPGTAPEFAPYLQAAALGMTTLAADSAGTAQAGAAGTITLAAGGPSVDLTGFVIETTGGTGPGQTRVITAYNTTTKVAAVYPNWTVTPDATTQYSVRAGNLFVPVSTALKTLTSYLYLKNSGSGDAVLKKLVGGAATLSFAIQTRQTGKFTANVRGMLADPESVANPTGAVFDSVRPRPLRDADAFLDGAQVCFRNLTLDFGNEVIQGDCPGAEFGYDPARVVNRRITGRINPQMLTLAQRNPFADLIAGTTKKLWLNWGETLGNRVSIYLPSISYTGHEEDDLDGISADGLPFDVNGFDSGAYILFY</sequence>
<evidence type="ECO:0000313" key="2">
    <source>
        <dbReference type="Proteomes" id="UP000263833"/>
    </source>
</evidence>
<accession>A0A371BG00</accession>
<protein>
    <submittedName>
        <fullName evidence="1">Uncharacterized protein</fullName>
    </submittedName>
</protein>
<dbReference type="EMBL" id="QRGP01000001">
    <property type="protein sequence ID" value="RDV06427.1"/>
    <property type="molecule type" value="Genomic_DNA"/>
</dbReference>
<gene>
    <name evidence="1" type="ORF">DXH95_03095</name>
</gene>
<organism evidence="1 2">
    <name type="scientific">Sphingorhabdus pulchriflava</name>
    <dbReference type="NCBI Taxonomy" id="2292257"/>
    <lineage>
        <taxon>Bacteria</taxon>
        <taxon>Pseudomonadati</taxon>
        <taxon>Pseudomonadota</taxon>
        <taxon>Alphaproteobacteria</taxon>
        <taxon>Sphingomonadales</taxon>
        <taxon>Sphingomonadaceae</taxon>
        <taxon>Sphingorhabdus</taxon>
    </lineage>
</organism>
<reference evidence="2" key="1">
    <citation type="submission" date="2018-08" db="EMBL/GenBank/DDBJ databases">
        <authorList>
            <person name="Kim S.-J."/>
            <person name="Jung G.-Y."/>
        </authorList>
    </citation>
    <scope>NUCLEOTIDE SEQUENCE [LARGE SCALE GENOMIC DNA]</scope>
    <source>
        <strain evidence="2">GY_G</strain>
    </source>
</reference>
<proteinExistence type="predicted"/>
<dbReference type="OrthoDB" id="7542335at2"/>
<name>A0A371BG00_9SPHN</name>
<dbReference type="Proteomes" id="UP000263833">
    <property type="component" value="Unassembled WGS sequence"/>
</dbReference>
<keyword evidence="2" id="KW-1185">Reference proteome</keyword>
<comment type="caution">
    <text evidence="1">The sequence shown here is derived from an EMBL/GenBank/DDBJ whole genome shotgun (WGS) entry which is preliminary data.</text>
</comment>
<dbReference type="RefSeq" id="WP_115547980.1">
    <property type="nucleotide sequence ID" value="NZ_QRGP01000001.1"/>
</dbReference>